<protein>
    <submittedName>
        <fullName evidence="2">Uncharacterized protein</fullName>
    </submittedName>
</protein>
<keyword evidence="3" id="KW-1185">Reference proteome</keyword>
<proteinExistence type="predicted"/>
<gene>
    <name evidence="2" type="ORF">PARMNEM_LOCUS2556</name>
</gene>
<sequence length="132" mass="14148">MVGRFRRSSEFTNRRAAAILRDGSAVAAAGSERSVRERDPQRAGARARGRARRRAGRRSAAGAARAARLPAPRRHAPGAPQQAAGRAVPTTTCAATSHDPRDRATIQKGFIRAGATRIVIPPALEQYYIVIV</sequence>
<feature type="region of interest" description="Disordered" evidence="1">
    <location>
        <begin position="20"/>
        <end position="101"/>
    </location>
</feature>
<feature type="compositionally biased region" description="Low complexity" evidence="1">
    <location>
        <begin position="58"/>
        <end position="70"/>
    </location>
</feature>
<name>A0AAV1KCI8_9NEOP</name>
<reference evidence="2 3" key="1">
    <citation type="submission" date="2023-11" db="EMBL/GenBank/DDBJ databases">
        <authorList>
            <person name="Hedman E."/>
            <person name="Englund M."/>
            <person name="Stromberg M."/>
            <person name="Nyberg Akerstrom W."/>
            <person name="Nylinder S."/>
            <person name="Jareborg N."/>
            <person name="Kallberg Y."/>
            <person name="Kronander E."/>
        </authorList>
    </citation>
    <scope>NUCLEOTIDE SEQUENCE [LARGE SCALE GENOMIC DNA]</scope>
</reference>
<evidence type="ECO:0000256" key="1">
    <source>
        <dbReference type="SAM" id="MobiDB-lite"/>
    </source>
</evidence>
<accession>A0AAV1KCI8</accession>
<evidence type="ECO:0000313" key="3">
    <source>
        <dbReference type="Proteomes" id="UP001314205"/>
    </source>
</evidence>
<dbReference type="Proteomes" id="UP001314205">
    <property type="component" value="Unassembled WGS sequence"/>
</dbReference>
<organism evidence="2 3">
    <name type="scientific">Parnassius mnemosyne</name>
    <name type="common">clouded apollo</name>
    <dbReference type="NCBI Taxonomy" id="213953"/>
    <lineage>
        <taxon>Eukaryota</taxon>
        <taxon>Metazoa</taxon>
        <taxon>Ecdysozoa</taxon>
        <taxon>Arthropoda</taxon>
        <taxon>Hexapoda</taxon>
        <taxon>Insecta</taxon>
        <taxon>Pterygota</taxon>
        <taxon>Neoptera</taxon>
        <taxon>Endopterygota</taxon>
        <taxon>Lepidoptera</taxon>
        <taxon>Glossata</taxon>
        <taxon>Ditrysia</taxon>
        <taxon>Papilionoidea</taxon>
        <taxon>Papilionidae</taxon>
        <taxon>Parnassiinae</taxon>
        <taxon>Parnassini</taxon>
        <taxon>Parnassius</taxon>
        <taxon>Driopa</taxon>
    </lineage>
</organism>
<evidence type="ECO:0000313" key="2">
    <source>
        <dbReference type="EMBL" id="CAK1580811.1"/>
    </source>
</evidence>
<feature type="compositionally biased region" description="Low complexity" evidence="1">
    <location>
        <begin position="77"/>
        <end position="87"/>
    </location>
</feature>
<comment type="caution">
    <text evidence="2">The sequence shown here is derived from an EMBL/GenBank/DDBJ whole genome shotgun (WGS) entry which is preliminary data.</text>
</comment>
<dbReference type="AlphaFoldDB" id="A0AAV1KCI8"/>
<feature type="compositionally biased region" description="Basic residues" evidence="1">
    <location>
        <begin position="45"/>
        <end position="57"/>
    </location>
</feature>
<dbReference type="EMBL" id="CAVLGL010000024">
    <property type="protein sequence ID" value="CAK1580811.1"/>
    <property type="molecule type" value="Genomic_DNA"/>
</dbReference>